<evidence type="ECO:0000313" key="2">
    <source>
        <dbReference type="EMBL" id="SCC72676.1"/>
    </source>
</evidence>
<dbReference type="OrthoDB" id="6711152at2"/>
<proteinExistence type="predicted"/>
<protein>
    <submittedName>
        <fullName evidence="2">Uncharacterized protein</fullName>
    </submittedName>
</protein>
<name>A0A1C4GWV2_9GAMM</name>
<dbReference type="EMBL" id="FMBK01000011">
    <property type="protein sequence ID" value="SCC72676.1"/>
    <property type="molecule type" value="Genomic_DNA"/>
</dbReference>
<keyword evidence="1" id="KW-0732">Signal</keyword>
<accession>A0A1C4GWV2</accession>
<feature type="signal peptide" evidence="1">
    <location>
        <begin position="1"/>
        <end position="21"/>
    </location>
</feature>
<sequence length="120" mass="14158">MKKIVLSLFILSVAASMETWASVEQYVASVEKISSTYKQDTRTFFNRLDAHQTRFTPDQQFQFCGIVNRYIEQLYQAADQNRTSLDQKYRQMTKQDVIHQVMSSKEMLILKKYDIQCDVK</sequence>
<dbReference type="Proteomes" id="UP000243661">
    <property type="component" value="Unassembled WGS sequence"/>
</dbReference>
<feature type="chain" id="PRO_5008692753" evidence="1">
    <location>
        <begin position="22"/>
        <end position="120"/>
    </location>
</feature>
<evidence type="ECO:0000313" key="3">
    <source>
        <dbReference type="Proteomes" id="UP000243661"/>
    </source>
</evidence>
<evidence type="ECO:0000256" key="1">
    <source>
        <dbReference type="SAM" id="SignalP"/>
    </source>
</evidence>
<dbReference type="AlphaFoldDB" id="A0A1C4GWV2"/>
<reference evidence="2 3" key="1">
    <citation type="submission" date="2016-08" db="EMBL/GenBank/DDBJ databases">
        <authorList>
            <person name="Seilhamer J.J."/>
        </authorList>
    </citation>
    <scope>NUCLEOTIDE SEQUENCE [LARGE SCALE GENOMIC DNA]</scope>
    <source>
        <strain evidence="2 3">ANC 4874</strain>
    </source>
</reference>
<organism evidence="2 3">
    <name type="scientific">Acinetobacter albensis</name>
    <dbReference type="NCBI Taxonomy" id="1673609"/>
    <lineage>
        <taxon>Bacteria</taxon>
        <taxon>Pseudomonadati</taxon>
        <taxon>Pseudomonadota</taxon>
        <taxon>Gammaproteobacteria</taxon>
        <taxon>Moraxellales</taxon>
        <taxon>Moraxellaceae</taxon>
        <taxon>Acinetobacter</taxon>
    </lineage>
</organism>
<dbReference type="RefSeq" id="WP_092720626.1">
    <property type="nucleotide sequence ID" value="NZ_FMBK01000011.1"/>
</dbReference>
<gene>
    <name evidence="2" type="ORF">GA0116959_11182</name>
</gene>